<keyword evidence="6" id="KW-1185">Reference proteome</keyword>
<evidence type="ECO:0000259" key="4">
    <source>
        <dbReference type="SMART" id="SM00184"/>
    </source>
</evidence>
<dbReference type="PANTHER" id="PTHR12616">
    <property type="entry name" value="VACUOLAR PROTEIN SORTING VPS41"/>
    <property type="match status" value="1"/>
</dbReference>
<proteinExistence type="predicted"/>
<protein>
    <submittedName>
        <fullName evidence="5">WD domain-containing protein</fullName>
    </submittedName>
</protein>
<dbReference type="GO" id="GO:0016236">
    <property type="term" value="P:macroautophagy"/>
    <property type="evidence" value="ECO:0007669"/>
    <property type="project" value="TreeGrafter"/>
</dbReference>
<dbReference type="InterPro" id="IPR011990">
    <property type="entry name" value="TPR-like_helical_dom_sf"/>
</dbReference>
<dbReference type="InterPro" id="IPR013083">
    <property type="entry name" value="Znf_RING/FYVE/PHD"/>
</dbReference>
<dbReference type="Gene3D" id="1.25.40.10">
    <property type="entry name" value="Tetratricopeptide repeat domain"/>
    <property type="match status" value="1"/>
</dbReference>
<dbReference type="InterPro" id="IPR045111">
    <property type="entry name" value="Vps41/Vps8"/>
</dbReference>
<evidence type="ECO:0000256" key="1">
    <source>
        <dbReference type="ARBA" id="ARBA00022448"/>
    </source>
</evidence>
<dbReference type="Gene3D" id="3.30.40.10">
    <property type="entry name" value="Zinc/RING finger domain, C3HC4 (zinc finger)"/>
    <property type="match status" value="1"/>
</dbReference>
<gene>
    <name evidence="5" type="ORF">KCU98_g11777</name>
</gene>
<dbReference type="PROSITE" id="PS50236">
    <property type="entry name" value="CHCR"/>
    <property type="match status" value="1"/>
</dbReference>
<dbReference type="EMBL" id="JAHFXS010001937">
    <property type="protein sequence ID" value="KAG9974768.1"/>
    <property type="molecule type" value="Genomic_DNA"/>
</dbReference>
<dbReference type="CDD" id="cd16448">
    <property type="entry name" value="RING-H2"/>
    <property type="match status" value="1"/>
</dbReference>
<feature type="non-terminal residue" evidence="5">
    <location>
        <position position="1"/>
    </location>
</feature>
<dbReference type="AlphaFoldDB" id="A0A9P8JRP9"/>
<name>A0A9P8JRP9_AURME</name>
<dbReference type="InterPro" id="IPR001841">
    <property type="entry name" value="Znf_RING"/>
</dbReference>
<organism evidence="5 6">
    <name type="scientific">Aureobasidium melanogenum</name>
    <name type="common">Aureobasidium pullulans var. melanogenum</name>
    <dbReference type="NCBI Taxonomy" id="46634"/>
    <lineage>
        <taxon>Eukaryota</taxon>
        <taxon>Fungi</taxon>
        <taxon>Dikarya</taxon>
        <taxon>Ascomycota</taxon>
        <taxon>Pezizomycotina</taxon>
        <taxon>Dothideomycetes</taxon>
        <taxon>Dothideomycetidae</taxon>
        <taxon>Dothideales</taxon>
        <taxon>Saccotheciaceae</taxon>
        <taxon>Aureobasidium</taxon>
    </lineage>
</organism>
<evidence type="ECO:0000313" key="5">
    <source>
        <dbReference type="EMBL" id="KAG9974768.1"/>
    </source>
</evidence>
<evidence type="ECO:0000256" key="3">
    <source>
        <dbReference type="PROSITE-ProRule" id="PRU01006"/>
    </source>
</evidence>
<dbReference type="SMART" id="SM00184">
    <property type="entry name" value="RING"/>
    <property type="match status" value="1"/>
</dbReference>
<accession>A0A9P8JRP9</accession>
<comment type="caution">
    <text evidence="5">The sequence shown here is derived from an EMBL/GenBank/DDBJ whole genome shotgun (WGS) entry which is preliminary data.</text>
</comment>
<dbReference type="GO" id="GO:0009267">
    <property type="term" value="P:cellular response to starvation"/>
    <property type="evidence" value="ECO:0007669"/>
    <property type="project" value="TreeGrafter"/>
</dbReference>
<feature type="repeat" description="CHCR" evidence="3">
    <location>
        <begin position="1"/>
        <end position="82"/>
    </location>
</feature>
<dbReference type="GO" id="GO:0034058">
    <property type="term" value="P:endosomal vesicle fusion"/>
    <property type="evidence" value="ECO:0007669"/>
    <property type="project" value="TreeGrafter"/>
</dbReference>
<keyword evidence="2" id="KW-0653">Protein transport</keyword>
<reference evidence="5" key="2">
    <citation type="submission" date="2021-08" db="EMBL/GenBank/DDBJ databases">
        <authorList>
            <person name="Gostincar C."/>
            <person name="Sun X."/>
            <person name="Song Z."/>
            <person name="Gunde-Cimerman N."/>
        </authorList>
    </citation>
    <scope>NUCLEOTIDE SEQUENCE</scope>
    <source>
        <strain evidence="5">EXF-9298</strain>
    </source>
</reference>
<feature type="domain" description="RING-type" evidence="4">
    <location>
        <begin position="194"/>
        <end position="277"/>
    </location>
</feature>
<reference evidence="5" key="1">
    <citation type="journal article" date="2021" name="J Fungi (Basel)">
        <title>Virulence traits and population genomics of the black yeast Aureobasidium melanogenum.</title>
        <authorList>
            <person name="Cernosa A."/>
            <person name="Sun X."/>
            <person name="Gostincar C."/>
            <person name="Fang C."/>
            <person name="Gunde-Cimerman N."/>
            <person name="Song Z."/>
        </authorList>
    </citation>
    <scope>NUCLEOTIDE SEQUENCE</scope>
    <source>
        <strain evidence="5">EXF-9298</strain>
    </source>
</reference>
<dbReference type="Pfam" id="PF23556">
    <property type="entry name" value="TPR_Vps41"/>
    <property type="match status" value="1"/>
</dbReference>
<dbReference type="GO" id="GO:0030897">
    <property type="term" value="C:HOPS complex"/>
    <property type="evidence" value="ECO:0007669"/>
    <property type="project" value="TreeGrafter"/>
</dbReference>
<sequence length="284" mass="31808">MDFLRSSTSYTYEKASHICEEKHYIPELVYLLSKTGQTKRALFLIIGELGDVSQAISFTKENPDLWDDLLDYSMDKPKFIRALLEEVGTSINPITVVRRIPNGLEIEGLREGIGKMIREYEIQHSISDGVAKVLRGEVTSGMDVLRAGQKKAVKFEVTREKLDEVEVHADPVPIINGDDMDADDTDHRPKPGHCVGCKEAFHQDERETLIGFNCGHVFHLSCLLNLNTEANQADVKRLQGQKLSEDEEPIDTGRSVRAKVEHAHQIKRAVQGGCPVCTLPDESD</sequence>
<dbReference type="InterPro" id="IPR000547">
    <property type="entry name" value="Clathrin_H-chain/VPS_repeat"/>
</dbReference>
<evidence type="ECO:0000313" key="6">
    <source>
        <dbReference type="Proteomes" id="UP000729357"/>
    </source>
</evidence>
<dbReference type="GO" id="GO:0005770">
    <property type="term" value="C:late endosome"/>
    <property type="evidence" value="ECO:0007669"/>
    <property type="project" value="TreeGrafter"/>
</dbReference>
<dbReference type="PANTHER" id="PTHR12616:SF1">
    <property type="entry name" value="VACUOLAR PROTEIN SORTING-ASSOCIATED PROTEIN 41 HOMOLOG"/>
    <property type="match status" value="1"/>
</dbReference>
<dbReference type="GO" id="GO:0006623">
    <property type="term" value="P:protein targeting to vacuole"/>
    <property type="evidence" value="ECO:0007669"/>
    <property type="project" value="InterPro"/>
</dbReference>
<dbReference type="Proteomes" id="UP000729357">
    <property type="component" value="Unassembled WGS sequence"/>
</dbReference>
<evidence type="ECO:0000256" key="2">
    <source>
        <dbReference type="ARBA" id="ARBA00022927"/>
    </source>
</evidence>
<dbReference type="SUPFAM" id="SSF57850">
    <property type="entry name" value="RING/U-box"/>
    <property type="match status" value="1"/>
</dbReference>
<keyword evidence="1" id="KW-0813">Transport</keyword>